<gene>
    <name evidence="3" type="ORF">NEDG_01292</name>
</gene>
<dbReference type="RefSeq" id="XP_067543898.1">
    <property type="nucleotide sequence ID" value="XM_067688710.1"/>
</dbReference>
<dbReference type="VEuPathDB" id="MicrosporidiaDB:NEDG_01292"/>
<comment type="caution">
    <text evidence="3">The sequence shown here is derived from an EMBL/GenBank/DDBJ whole genome shotgun (WGS) entry which is preliminary data.</text>
</comment>
<feature type="compositionally biased region" description="Acidic residues" evidence="1">
    <location>
        <begin position="79"/>
        <end position="95"/>
    </location>
</feature>
<organism evidence="3 4">
    <name type="scientific">Nematocida displodere</name>
    <dbReference type="NCBI Taxonomy" id="1805483"/>
    <lineage>
        <taxon>Eukaryota</taxon>
        <taxon>Fungi</taxon>
        <taxon>Fungi incertae sedis</taxon>
        <taxon>Microsporidia</taxon>
        <taxon>Nematocida</taxon>
    </lineage>
</organism>
<protein>
    <submittedName>
        <fullName evidence="3">Uncharacterized protein</fullName>
    </submittedName>
</protein>
<keyword evidence="2" id="KW-0732">Signal</keyword>
<dbReference type="Proteomes" id="UP000185944">
    <property type="component" value="Unassembled WGS sequence"/>
</dbReference>
<feature type="region of interest" description="Disordered" evidence="1">
    <location>
        <begin position="77"/>
        <end position="100"/>
    </location>
</feature>
<evidence type="ECO:0000313" key="3">
    <source>
        <dbReference type="EMBL" id="OAG29219.1"/>
    </source>
</evidence>
<evidence type="ECO:0000256" key="2">
    <source>
        <dbReference type="SAM" id="SignalP"/>
    </source>
</evidence>
<sequence length="302" mass="32187">MKISFVALIAVLALTGAFCKELPKNAKVGKKNDKKVIQIVTKALEQVPKAATEGLKLTATKGKKTLKSNPVIAQLLSMENDDEDDEDDEDEETDSSDLGHAEFTIMDLFGDDTSSAQSLNDGGVIGKEDVDVVKSEEAEVAEEAEPVAVSEPETDAKALAVPSTEPETDAEAVAVPSTKTEVEAVAVPSTEPETQTQEMMLGLEGASIVENPATIVQYVPTEGEDVFLQQVDEAIASAGIQKDSVVGKSVASIVVVNKHPTTGAETTSKILFGMYIWKEEEKKAIYGVHDVSINTRVIKLVV</sequence>
<evidence type="ECO:0000313" key="4">
    <source>
        <dbReference type="Proteomes" id="UP000185944"/>
    </source>
</evidence>
<dbReference type="GeneID" id="93647642"/>
<feature type="signal peptide" evidence="2">
    <location>
        <begin position="1"/>
        <end position="19"/>
    </location>
</feature>
<name>A0A177EE02_9MICR</name>
<feature type="chain" id="PRO_5008060293" evidence="2">
    <location>
        <begin position="20"/>
        <end position="302"/>
    </location>
</feature>
<dbReference type="EMBL" id="LTDL01000041">
    <property type="protein sequence ID" value="OAG29219.1"/>
    <property type="molecule type" value="Genomic_DNA"/>
</dbReference>
<evidence type="ECO:0000256" key="1">
    <source>
        <dbReference type="SAM" id="MobiDB-lite"/>
    </source>
</evidence>
<keyword evidence="4" id="KW-1185">Reference proteome</keyword>
<accession>A0A177EE02</accession>
<proteinExistence type="predicted"/>
<reference evidence="3 4" key="1">
    <citation type="submission" date="2016-02" db="EMBL/GenBank/DDBJ databases">
        <title>Discovery of a natural microsporidian pathogen with a broad tissue tropism in Caenorhabditis elegans.</title>
        <authorList>
            <person name="Luallen R.J."/>
            <person name="Reinke A.W."/>
            <person name="Tong L."/>
            <person name="Botts M.R."/>
            <person name="Felix M.-A."/>
            <person name="Troemel E.R."/>
        </authorList>
    </citation>
    <scope>NUCLEOTIDE SEQUENCE [LARGE SCALE GENOMIC DNA]</scope>
    <source>
        <strain evidence="3 4">JUm2807</strain>
    </source>
</reference>
<dbReference type="AlphaFoldDB" id="A0A177EE02"/>